<dbReference type="GO" id="GO:0016787">
    <property type="term" value="F:hydrolase activity"/>
    <property type="evidence" value="ECO:0007669"/>
    <property type="project" value="UniProtKB-KW"/>
</dbReference>
<feature type="signal peptide" evidence="2">
    <location>
        <begin position="1"/>
        <end position="25"/>
    </location>
</feature>
<dbReference type="InterPro" id="IPR029018">
    <property type="entry name" value="Hex-like_dom2"/>
</dbReference>
<dbReference type="OrthoDB" id="428480at2759"/>
<gene>
    <name evidence="4" type="ORF">RF55_25135</name>
</gene>
<keyword evidence="5" id="KW-1185">Reference proteome</keyword>
<evidence type="ECO:0000313" key="5">
    <source>
        <dbReference type="Proteomes" id="UP000036403"/>
    </source>
</evidence>
<dbReference type="EMBL" id="LBMM01031386">
    <property type="protein sequence ID" value="KMQ81815.1"/>
    <property type="molecule type" value="Genomic_DNA"/>
</dbReference>
<dbReference type="InterPro" id="IPR029019">
    <property type="entry name" value="HEX_eukaryotic_N"/>
</dbReference>
<evidence type="ECO:0000256" key="2">
    <source>
        <dbReference type="SAM" id="SignalP"/>
    </source>
</evidence>
<dbReference type="Proteomes" id="UP000036403">
    <property type="component" value="Unassembled WGS sequence"/>
</dbReference>
<keyword evidence="2" id="KW-0732">Signal</keyword>
<evidence type="ECO:0000259" key="3">
    <source>
        <dbReference type="Pfam" id="PF14845"/>
    </source>
</evidence>
<organism evidence="4 5">
    <name type="scientific">Lasius niger</name>
    <name type="common">Black garden ant</name>
    <dbReference type="NCBI Taxonomy" id="67767"/>
    <lineage>
        <taxon>Eukaryota</taxon>
        <taxon>Metazoa</taxon>
        <taxon>Ecdysozoa</taxon>
        <taxon>Arthropoda</taxon>
        <taxon>Hexapoda</taxon>
        <taxon>Insecta</taxon>
        <taxon>Pterygota</taxon>
        <taxon>Neoptera</taxon>
        <taxon>Endopterygota</taxon>
        <taxon>Hymenoptera</taxon>
        <taxon>Apocrita</taxon>
        <taxon>Aculeata</taxon>
        <taxon>Formicoidea</taxon>
        <taxon>Formicidae</taxon>
        <taxon>Formicinae</taxon>
        <taxon>Lasius</taxon>
        <taxon>Lasius</taxon>
    </lineage>
</organism>
<reference evidence="4 5" key="1">
    <citation type="submission" date="2015-04" db="EMBL/GenBank/DDBJ databases">
        <title>Lasius niger genome sequencing.</title>
        <authorList>
            <person name="Konorov E.A."/>
            <person name="Nikitin M.A."/>
            <person name="Kirill M.V."/>
            <person name="Chang P."/>
        </authorList>
    </citation>
    <scope>NUCLEOTIDE SEQUENCE [LARGE SCALE GENOMIC DNA]</scope>
    <source>
        <tissue evidence="4">Whole</tissue>
    </source>
</reference>
<dbReference type="PaxDb" id="67767-A0A0J7MMI8"/>
<dbReference type="SUPFAM" id="SSF55545">
    <property type="entry name" value="beta-N-acetylhexosaminidase-like domain"/>
    <property type="match status" value="1"/>
</dbReference>
<feature type="non-terminal residue" evidence="4">
    <location>
        <position position="130"/>
    </location>
</feature>
<sequence>MRFRKPLPSTLLGLLAAVVVDISLAVKVNPLPAPREISWGTTGPKCVEHLSYRAESNHRPGNNSELVANAWKRAYDAITTLRWVPQAIEAPIRKYEPFPTSGSSNNIRRDATASCCLTTVNVQVSDWSAD</sequence>
<keyword evidence="1" id="KW-0378">Hydrolase</keyword>
<comment type="caution">
    <text evidence="4">The sequence shown here is derived from an EMBL/GenBank/DDBJ whole genome shotgun (WGS) entry which is preliminary data.</text>
</comment>
<evidence type="ECO:0000313" key="4">
    <source>
        <dbReference type="EMBL" id="KMQ81815.1"/>
    </source>
</evidence>
<dbReference type="Pfam" id="PF14845">
    <property type="entry name" value="Glycohydro_20b2"/>
    <property type="match status" value="1"/>
</dbReference>
<feature type="chain" id="PRO_5005291027" evidence="2">
    <location>
        <begin position="26"/>
        <end position="130"/>
    </location>
</feature>
<dbReference type="AlphaFoldDB" id="A0A0J7MMI8"/>
<proteinExistence type="predicted"/>
<accession>A0A0J7MMI8</accession>
<evidence type="ECO:0000256" key="1">
    <source>
        <dbReference type="ARBA" id="ARBA00022801"/>
    </source>
</evidence>
<dbReference type="STRING" id="67767.A0A0J7MMI8"/>
<feature type="domain" description="Beta-hexosaminidase eukaryotic type N-terminal" evidence="3">
    <location>
        <begin position="30"/>
        <end position="129"/>
    </location>
</feature>
<name>A0A0J7MMI8_LASNI</name>
<protein>
    <submittedName>
        <fullName evidence="4">N-acetylglucosaminidase</fullName>
    </submittedName>
</protein>